<gene>
    <name evidence="1" type="ORF">K488DRAFT_79985</name>
</gene>
<dbReference type="Proteomes" id="UP000814128">
    <property type="component" value="Unassembled WGS sequence"/>
</dbReference>
<dbReference type="EMBL" id="MU273658">
    <property type="protein sequence ID" value="KAI0029752.1"/>
    <property type="molecule type" value="Genomic_DNA"/>
</dbReference>
<name>A0ACB8QDM1_9AGAM</name>
<reference evidence="1" key="2">
    <citation type="journal article" date="2022" name="New Phytol.">
        <title>Evolutionary transition to the ectomycorrhizal habit in the genomes of a hyperdiverse lineage of mushroom-forming fungi.</title>
        <authorList>
            <person name="Looney B."/>
            <person name="Miyauchi S."/>
            <person name="Morin E."/>
            <person name="Drula E."/>
            <person name="Courty P.E."/>
            <person name="Kohler A."/>
            <person name="Kuo A."/>
            <person name="LaButti K."/>
            <person name="Pangilinan J."/>
            <person name="Lipzen A."/>
            <person name="Riley R."/>
            <person name="Andreopoulos W."/>
            <person name="He G."/>
            <person name="Johnson J."/>
            <person name="Nolan M."/>
            <person name="Tritt A."/>
            <person name="Barry K.W."/>
            <person name="Grigoriev I.V."/>
            <person name="Nagy L.G."/>
            <person name="Hibbett D."/>
            <person name="Henrissat B."/>
            <person name="Matheny P.B."/>
            <person name="Labbe J."/>
            <person name="Martin F.M."/>
        </authorList>
    </citation>
    <scope>NUCLEOTIDE SEQUENCE</scope>
    <source>
        <strain evidence="1">EC-137</strain>
    </source>
</reference>
<comment type="caution">
    <text evidence="1">The sequence shown here is derived from an EMBL/GenBank/DDBJ whole genome shotgun (WGS) entry which is preliminary data.</text>
</comment>
<proteinExistence type="predicted"/>
<keyword evidence="2" id="KW-1185">Reference proteome</keyword>
<accession>A0ACB8QDM1</accession>
<evidence type="ECO:0000313" key="2">
    <source>
        <dbReference type="Proteomes" id="UP000814128"/>
    </source>
</evidence>
<sequence>MCRGLLSTSTSKHGNAPVAEAERSRDDCLDPNLTVSIPPLAPSTAVPLSQTLLSLSIEQDRWPEWVGVGSPNTFFLNALDNIAQLAGEPPRIRIGADSEDHTNFSPDVQISEAQFPSFTTDTPYPEAANIIASQDYYNLVSLLPSGTKVIWGVNLGGGNLTALGLGATAIGVAFQSQAVNNAGVSLQAIEVGNEPDLYAKHGLRAQTFTIKQYVQQWTLFAKNALAMVNKELGSAVPLQALSFAKSTHQPTGFSPQSAFQNGLLNSPVGKGVQWVSQHHYSGSFCSGSDALLQNLMTKNNIRSNLTAFLPDIAAVQANGLSYVLGETNSFACHGAPGVSDTAGAALWALDYTMFAAQIGIERLYFHHGIGYKYNFIQPVTLTRSTLDGQSLGSPFPPHIQPAYYAAIIAAEAISNSGATTAVQLNISNDFMTGYAFYEGGQLARALLINLKAYTSDSTTPREAVLVSLTFGEPISSTTMTVKRLSVPYADSTAGLTWGGQTYETGDARISGGLSTETASVSDGVTLSDTEVVMLTFD</sequence>
<evidence type="ECO:0000313" key="1">
    <source>
        <dbReference type="EMBL" id="KAI0029752.1"/>
    </source>
</evidence>
<reference evidence="1" key="1">
    <citation type="submission" date="2021-02" db="EMBL/GenBank/DDBJ databases">
        <authorList>
            <consortium name="DOE Joint Genome Institute"/>
            <person name="Ahrendt S."/>
            <person name="Looney B.P."/>
            <person name="Miyauchi S."/>
            <person name="Morin E."/>
            <person name="Drula E."/>
            <person name="Courty P.E."/>
            <person name="Chicoki N."/>
            <person name="Fauchery L."/>
            <person name="Kohler A."/>
            <person name="Kuo A."/>
            <person name="Labutti K."/>
            <person name="Pangilinan J."/>
            <person name="Lipzen A."/>
            <person name="Riley R."/>
            <person name="Andreopoulos W."/>
            <person name="He G."/>
            <person name="Johnson J."/>
            <person name="Barry K.W."/>
            <person name="Grigoriev I.V."/>
            <person name="Nagy L."/>
            <person name="Hibbett D."/>
            <person name="Henrissat B."/>
            <person name="Matheny P.B."/>
            <person name="Labbe J."/>
            <person name="Martin F."/>
        </authorList>
    </citation>
    <scope>NUCLEOTIDE SEQUENCE</scope>
    <source>
        <strain evidence="1">EC-137</strain>
    </source>
</reference>
<protein>
    <submittedName>
        <fullName evidence="1">Uncharacterized protein</fullName>
    </submittedName>
</protein>
<organism evidence="1 2">
    <name type="scientific">Vararia minispora EC-137</name>
    <dbReference type="NCBI Taxonomy" id="1314806"/>
    <lineage>
        <taxon>Eukaryota</taxon>
        <taxon>Fungi</taxon>
        <taxon>Dikarya</taxon>
        <taxon>Basidiomycota</taxon>
        <taxon>Agaricomycotina</taxon>
        <taxon>Agaricomycetes</taxon>
        <taxon>Russulales</taxon>
        <taxon>Lachnocladiaceae</taxon>
        <taxon>Vararia</taxon>
    </lineage>
</organism>